<organism evidence="2 3">
    <name type="scientific">Phaedon cochleariae</name>
    <name type="common">Mustard beetle</name>
    <dbReference type="NCBI Taxonomy" id="80249"/>
    <lineage>
        <taxon>Eukaryota</taxon>
        <taxon>Metazoa</taxon>
        <taxon>Ecdysozoa</taxon>
        <taxon>Arthropoda</taxon>
        <taxon>Hexapoda</taxon>
        <taxon>Insecta</taxon>
        <taxon>Pterygota</taxon>
        <taxon>Neoptera</taxon>
        <taxon>Endopterygota</taxon>
        <taxon>Coleoptera</taxon>
        <taxon>Polyphaga</taxon>
        <taxon>Cucujiformia</taxon>
        <taxon>Chrysomeloidea</taxon>
        <taxon>Chrysomelidae</taxon>
        <taxon>Chrysomelinae</taxon>
        <taxon>Chrysomelini</taxon>
        <taxon>Phaedon</taxon>
    </lineage>
</organism>
<name>A0A9P0E0D2_PHACE</name>
<dbReference type="SUPFAM" id="SSF56112">
    <property type="entry name" value="Protein kinase-like (PK-like)"/>
    <property type="match status" value="1"/>
</dbReference>
<dbReference type="Pfam" id="PF02958">
    <property type="entry name" value="EcKL"/>
    <property type="match status" value="1"/>
</dbReference>
<dbReference type="Proteomes" id="UP001153737">
    <property type="component" value="Chromosome 9"/>
</dbReference>
<reference evidence="2" key="2">
    <citation type="submission" date="2022-10" db="EMBL/GenBank/DDBJ databases">
        <authorList>
            <consortium name="ENA_rothamsted_submissions"/>
            <consortium name="culmorum"/>
            <person name="King R."/>
        </authorList>
    </citation>
    <scope>NUCLEOTIDE SEQUENCE</scope>
</reference>
<dbReference type="PANTHER" id="PTHR11012:SF48">
    <property type="entry name" value="CHK KINASE-LIKE DOMAIN-CONTAINING PROTEIN-RELATED"/>
    <property type="match status" value="1"/>
</dbReference>
<evidence type="ECO:0000313" key="3">
    <source>
        <dbReference type="Proteomes" id="UP001153737"/>
    </source>
</evidence>
<sequence>MEDINGSGNGNAEPAFSEDISEAIKTKLNREHFLILKHKLEPLPIRTGLLGDHSILQVQILHEDGHSESFPFFIKYFPKMEACAMFAEGIGAFEKEMFVYKLFEEFRKSGINIINSVVPECYLAKSNKYFFLEDLTADGFHALDKHKVLESETLVILQSLAKIHASSIIYEEKIGKTLLEMFPENFAESFFNDREGFINEDGINASIKCVLNEIDIFDFPTKLSSGKNFRDVAEKVCHKIYDLVKPSEKFRNVLTHGDLWATNFLLKKGAEGSQCKFVDFQCGRYVPPAQDVMSLLHLTTSREFRKEHMYEVIGMYYSCLEKHLKGAGLVPDKLIPFAEFLDSCEEQKSFAIVQTAIYFPLVLVRSNDIEIYFSDVHLNKKVLFEDRTHLVLAHKDTDTFYAHRLRESIQDLKDFCEYI</sequence>
<evidence type="ECO:0000259" key="1">
    <source>
        <dbReference type="SMART" id="SM00587"/>
    </source>
</evidence>
<dbReference type="Gene3D" id="3.90.1200.10">
    <property type="match status" value="1"/>
</dbReference>
<feature type="domain" description="CHK kinase-like" evidence="1">
    <location>
        <begin position="130"/>
        <end position="326"/>
    </location>
</feature>
<proteinExistence type="predicted"/>
<dbReference type="InterPro" id="IPR011009">
    <property type="entry name" value="Kinase-like_dom_sf"/>
</dbReference>
<keyword evidence="3" id="KW-1185">Reference proteome</keyword>
<dbReference type="InterPro" id="IPR015897">
    <property type="entry name" value="CHK_kinase-like"/>
</dbReference>
<dbReference type="PANTHER" id="PTHR11012">
    <property type="entry name" value="PROTEIN KINASE-LIKE DOMAIN-CONTAINING"/>
    <property type="match status" value="1"/>
</dbReference>
<dbReference type="EMBL" id="OU896715">
    <property type="protein sequence ID" value="CAH1183631.1"/>
    <property type="molecule type" value="Genomic_DNA"/>
</dbReference>
<accession>A0A9P0E0D2</accession>
<evidence type="ECO:0000313" key="2">
    <source>
        <dbReference type="EMBL" id="CAH1183631.1"/>
    </source>
</evidence>
<dbReference type="AlphaFoldDB" id="A0A9P0E0D2"/>
<protein>
    <recommendedName>
        <fullName evidence="1">CHK kinase-like domain-containing protein</fullName>
    </recommendedName>
</protein>
<dbReference type="OrthoDB" id="190089at2759"/>
<dbReference type="SMART" id="SM00587">
    <property type="entry name" value="CHK"/>
    <property type="match status" value="1"/>
</dbReference>
<gene>
    <name evidence="2" type="ORF">PHAECO_LOCUS13040</name>
</gene>
<dbReference type="InterPro" id="IPR004119">
    <property type="entry name" value="EcKL"/>
</dbReference>
<reference evidence="2" key="1">
    <citation type="submission" date="2022-01" db="EMBL/GenBank/DDBJ databases">
        <authorList>
            <person name="King R."/>
        </authorList>
    </citation>
    <scope>NUCLEOTIDE SEQUENCE</scope>
</reference>